<dbReference type="GO" id="GO:0051539">
    <property type="term" value="F:4 iron, 4 sulfur cluster binding"/>
    <property type="evidence" value="ECO:0007669"/>
    <property type="project" value="UniProtKB-KW"/>
</dbReference>
<dbReference type="GO" id="GO:0051537">
    <property type="term" value="F:2 iron, 2 sulfur cluster binding"/>
    <property type="evidence" value="ECO:0007669"/>
    <property type="project" value="TreeGrafter"/>
</dbReference>
<accession>A0A9W7G676</accession>
<dbReference type="InterPro" id="IPR035903">
    <property type="entry name" value="HesB-like_dom_sf"/>
</dbReference>
<evidence type="ECO:0000313" key="5">
    <source>
        <dbReference type="EMBL" id="GMI37139.1"/>
    </source>
</evidence>
<feature type="domain" description="Core" evidence="4">
    <location>
        <begin position="46"/>
        <end position="154"/>
    </location>
</feature>
<dbReference type="GO" id="GO:0016226">
    <property type="term" value="P:iron-sulfur cluster assembly"/>
    <property type="evidence" value="ECO:0007669"/>
    <property type="project" value="InterPro"/>
</dbReference>
<keyword evidence="3" id="KW-0479">Metal-binding</keyword>
<dbReference type="OrthoDB" id="1938621at2759"/>
<organism evidence="5 6">
    <name type="scientific">Triparma columacea</name>
    <dbReference type="NCBI Taxonomy" id="722753"/>
    <lineage>
        <taxon>Eukaryota</taxon>
        <taxon>Sar</taxon>
        <taxon>Stramenopiles</taxon>
        <taxon>Ochrophyta</taxon>
        <taxon>Bolidophyceae</taxon>
        <taxon>Parmales</taxon>
        <taxon>Triparmaceae</taxon>
        <taxon>Triparma</taxon>
    </lineage>
</organism>
<gene>
    <name evidence="5" type="ORF">TrCOL_g7177</name>
</gene>
<protein>
    <recommendedName>
        <fullName evidence="4">Core domain-containing protein</fullName>
    </recommendedName>
</protein>
<dbReference type="Pfam" id="PF01521">
    <property type="entry name" value="Fe-S_biosyn"/>
    <property type="match status" value="1"/>
</dbReference>
<keyword evidence="6" id="KW-1185">Reference proteome</keyword>
<dbReference type="Proteomes" id="UP001165065">
    <property type="component" value="Unassembled WGS sequence"/>
</dbReference>
<dbReference type="GO" id="GO:0005506">
    <property type="term" value="F:iron ion binding"/>
    <property type="evidence" value="ECO:0007669"/>
    <property type="project" value="TreeGrafter"/>
</dbReference>
<evidence type="ECO:0000313" key="6">
    <source>
        <dbReference type="Proteomes" id="UP001165065"/>
    </source>
</evidence>
<dbReference type="Gene3D" id="2.60.300.12">
    <property type="entry name" value="HesB-like domain"/>
    <property type="match status" value="1"/>
</dbReference>
<evidence type="ECO:0000256" key="3">
    <source>
        <dbReference type="ARBA" id="ARBA00022485"/>
    </source>
</evidence>
<sequence>MFASRLITKSRPSLIRFTPLLSSPPRLLSSSTPVVELSSSSPSEIFTVTAEAVTRIKSIMSSKNSSDLHLRVGVDAGGCSGFQYEFEIESSDEVDLQYDVVMEVGKGEGVVQVVSDKESLKYIRGSTVHFETEMIGSRFVIKDNPQSANACGCGSSFAVKNFAVNKPE</sequence>
<dbReference type="PANTHER" id="PTHR43011:SF1">
    <property type="entry name" value="IRON-SULFUR CLUSTER ASSEMBLY 2 HOMOLOG, MITOCHONDRIAL"/>
    <property type="match status" value="1"/>
</dbReference>
<dbReference type="SUPFAM" id="SSF89360">
    <property type="entry name" value="HesB-like domain"/>
    <property type="match status" value="1"/>
</dbReference>
<reference evidence="6" key="1">
    <citation type="journal article" date="2023" name="Commun. Biol.">
        <title>Genome analysis of Parmales, the sister group of diatoms, reveals the evolutionary specialization of diatoms from phago-mixotrophs to photoautotrophs.</title>
        <authorList>
            <person name="Ban H."/>
            <person name="Sato S."/>
            <person name="Yoshikawa S."/>
            <person name="Yamada K."/>
            <person name="Nakamura Y."/>
            <person name="Ichinomiya M."/>
            <person name="Sato N."/>
            <person name="Blanc-Mathieu R."/>
            <person name="Endo H."/>
            <person name="Kuwata A."/>
            <person name="Ogata H."/>
        </authorList>
    </citation>
    <scope>NUCLEOTIDE SEQUENCE [LARGE SCALE GENOMIC DNA]</scope>
</reference>
<keyword evidence="3" id="KW-0408">Iron</keyword>
<proteinExistence type="inferred from homology"/>
<keyword evidence="3" id="KW-0004">4Fe-4S</keyword>
<comment type="caution">
    <text evidence="5">The sequence shown here is derived from an EMBL/GenBank/DDBJ whole genome shotgun (WGS) entry which is preliminary data.</text>
</comment>
<keyword evidence="3" id="KW-0411">Iron-sulfur</keyword>
<dbReference type="NCBIfam" id="TIGR00049">
    <property type="entry name" value="iron-sulfur cluster assembly accessory protein"/>
    <property type="match status" value="1"/>
</dbReference>
<dbReference type="GO" id="GO:0005739">
    <property type="term" value="C:mitochondrion"/>
    <property type="evidence" value="ECO:0007669"/>
    <property type="project" value="TreeGrafter"/>
</dbReference>
<evidence type="ECO:0000256" key="1">
    <source>
        <dbReference type="ARBA" id="ARBA00005151"/>
    </source>
</evidence>
<comment type="pathway">
    <text evidence="1">Cofactor biosynthesis; iron-sulfur cluster biosynthesis.</text>
</comment>
<name>A0A9W7G676_9STRA</name>
<dbReference type="PANTHER" id="PTHR43011">
    <property type="entry name" value="IRON-SULFUR CLUSTER ASSEMBLY 2 HOMOLOG, MITOCHONDRIAL"/>
    <property type="match status" value="1"/>
</dbReference>
<dbReference type="EMBL" id="BRYA01000071">
    <property type="protein sequence ID" value="GMI37139.1"/>
    <property type="molecule type" value="Genomic_DNA"/>
</dbReference>
<evidence type="ECO:0000256" key="2">
    <source>
        <dbReference type="ARBA" id="ARBA00006718"/>
    </source>
</evidence>
<comment type="similarity">
    <text evidence="2">Belongs to the HesB/IscA family.</text>
</comment>
<dbReference type="InterPro" id="IPR000361">
    <property type="entry name" value="ATAP_core_dom"/>
</dbReference>
<dbReference type="AlphaFoldDB" id="A0A9W7G676"/>
<dbReference type="InterPro" id="IPR016092">
    <property type="entry name" value="ATAP"/>
</dbReference>
<evidence type="ECO:0000259" key="4">
    <source>
        <dbReference type="Pfam" id="PF01521"/>
    </source>
</evidence>